<dbReference type="Proteomes" id="UP000001106">
    <property type="component" value="Chromosome"/>
</dbReference>
<evidence type="ECO:0000313" key="4">
    <source>
        <dbReference type="Proteomes" id="UP000001106"/>
    </source>
</evidence>
<dbReference type="HOGENOM" id="CLU_1109506_0_0_2"/>
<dbReference type="NCBIfam" id="TIGR00277">
    <property type="entry name" value="HDIG"/>
    <property type="match status" value="1"/>
</dbReference>
<dbReference type="CDD" id="cd00077">
    <property type="entry name" value="HDc"/>
    <property type="match status" value="1"/>
</dbReference>
<evidence type="ECO:0000259" key="2">
    <source>
        <dbReference type="PROSITE" id="PS51831"/>
    </source>
</evidence>
<dbReference type="EMBL" id="CP000743">
    <property type="protein sequence ID" value="ABR56513.1"/>
    <property type="molecule type" value="Genomic_DNA"/>
</dbReference>
<dbReference type="GO" id="GO:0031125">
    <property type="term" value="P:rRNA 3'-end processing"/>
    <property type="evidence" value="ECO:0007669"/>
    <property type="project" value="TreeGrafter"/>
</dbReference>
<dbReference type="STRING" id="419665.Maeo_0933"/>
<dbReference type="PROSITE" id="PS51831">
    <property type="entry name" value="HD"/>
    <property type="match status" value="1"/>
</dbReference>
<dbReference type="Pfam" id="PF01966">
    <property type="entry name" value="HD"/>
    <property type="match status" value="1"/>
</dbReference>
<organism evidence="3 4">
    <name type="scientific">Methanococcus aeolicus (strain ATCC BAA-1280 / DSM 17508 / OCM 812 / Nankai-3)</name>
    <dbReference type="NCBI Taxonomy" id="419665"/>
    <lineage>
        <taxon>Archaea</taxon>
        <taxon>Methanobacteriati</taxon>
        <taxon>Methanobacteriota</taxon>
        <taxon>Methanomada group</taxon>
        <taxon>Methanococci</taxon>
        <taxon>Methanococcales</taxon>
        <taxon>Methanococcaceae</taxon>
        <taxon>Methanococcus</taxon>
    </lineage>
</organism>
<dbReference type="Gene3D" id="1.10.3210.10">
    <property type="entry name" value="Hypothetical protein af1432"/>
    <property type="match status" value="1"/>
</dbReference>
<keyword evidence="4" id="KW-1185">Reference proteome</keyword>
<proteinExistence type="predicted"/>
<dbReference type="InterPro" id="IPR006674">
    <property type="entry name" value="HD_domain"/>
</dbReference>
<dbReference type="AlphaFoldDB" id="A6UVJ1"/>
<keyword evidence="1" id="KW-0378">Hydrolase</keyword>
<gene>
    <name evidence="3" type="ordered locus">Maeo_0933</name>
</gene>
<dbReference type="eggNOG" id="arCOG01861">
    <property type="taxonomic scope" value="Archaea"/>
</dbReference>
<dbReference type="InterPro" id="IPR003607">
    <property type="entry name" value="HD/PDEase_dom"/>
</dbReference>
<accession>A6UVJ1</accession>
<dbReference type="SMART" id="SM00471">
    <property type="entry name" value="HDc"/>
    <property type="match status" value="1"/>
</dbReference>
<name>A6UVJ1_META3</name>
<dbReference type="GO" id="GO:0016787">
    <property type="term" value="F:hydrolase activity"/>
    <property type="evidence" value="ECO:0007669"/>
    <property type="project" value="UniProtKB-KW"/>
</dbReference>
<sequence length="249" mass="28733">MEQSPTRKLYNMDDLFNLVEKIEDKDLKNIVIDFINNPLPSHKDVEDTNIPFEQSPASIRWHHKYEGGLIEHTMAITDLALNMAKSLENSYNLQLNKDLIIAGGILHDIMKPQNYIIKDNKNNGNNNNQYDHISEFHLEHLTLMVAEMYKRNVPMELIKIVASHHGEYGAMKPDSIESWLLHYADSIDASLNDVAIKICNARARDMGIQEQDIYEAFTPLKIYELRSTVGKEKLKEYLNGVFINECEED</sequence>
<dbReference type="GeneID" id="5327329"/>
<protein>
    <submittedName>
        <fullName evidence="3">Metal dependent phosphohydrolase</fullName>
    </submittedName>
</protein>
<evidence type="ECO:0000256" key="1">
    <source>
        <dbReference type="ARBA" id="ARBA00022801"/>
    </source>
</evidence>
<dbReference type="InterPro" id="IPR050798">
    <property type="entry name" value="YhaM_exoribonuc/phosphodiest"/>
</dbReference>
<dbReference type="InterPro" id="IPR006675">
    <property type="entry name" value="HDIG_dom"/>
</dbReference>
<dbReference type="PANTHER" id="PTHR37294">
    <property type="entry name" value="3'-5' EXORIBONUCLEASE YHAM"/>
    <property type="match status" value="1"/>
</dbReference>
<reference evidence="3" key="1">
    <citation type="submission" date="2007-06" db="EMBL/GenBank/DDBJ databases">
        <title>Complete sequence of Methanococcus aeolicus Nankai-3.</title>
        <authorList>
            <consortium name="US DOE Joint Genome Institute"/>
            <person name="Copeland A."/>
            <person name="Lucas S."/>
            <person name="Lapidus A."/>
            <person name="Barry K."/>
            <person name="Glavina del Rio T."/>
            <person name="Dalin E."/>
            <person name="Tice H."/>
            <person name="Pitluck S."/>
            <person name="Chain P."/>
            <person name="Malfatti S."/>
            <person name="Shin M."/>
            <person name="Vergez L."/>
            <person name="Schmutz J."/>
            <person name="Larimer F."/>
            <person name="Land M."/>
            <person name="Hauser L."/>
            <person name="Kyrpides N."/>
            <person name="Lykidis A."/>
            <person name="Sieprawska-Lupa M."/>
            <person name="Whitman W.B."/>
            <person name="Richardson P."/>
        </authorList>
    </citation>
    <scope>NUCLEOTIDE SEQUENCE [LARGE SCALE GENOMIC DNA]</scope>
    <source>
        <strain evidence="3">Nankai-3</strain>
    </source>
</reference>
<feature type="domain" description="HD" evidence="2">
    <location>
        <begin position="69"/>
        <end position="190"/>
    </location>
</feature>
<dbReference type="KEGG" id="mae:Maeo_0933"/>
<dbReference type="PANTHER" id="PTHR37294:SF1">
    <property type="entry name" value="3'-5' EXORIBONUCLEASE YHAM"/>
    <property type="match status" value="1"/>
</dbReference>
<dbReference type="SUPFAM" id="SSF109604">
    <property type="entry name" value="HD-domain/PDEase-like"/>
    <property type="match status" value="1"/>
</dbReference>
<evidence type="ECO:0000313" key="3">
    <source>
        <dbReference type="EMBL" id="ABR56513.1"/>
    </source>
</evidence>
<dbReference type="RefSeq" id="WP_011973645.1">
    <property type="nucleotide sequence ID" value="NC_009635.1"/>
</dbReference>